<gene>
    <name evidence="11" type="primary">hflX_2</name>
    <name evidence="6" type="synonym">hflX</name>
    <name evidence="11" type="ORF">KSX_30590</name>
</gene>
<dbReference type="InterPro" id="IPR032305">
    <property type="entry name" value="GTP-bd_M"/>
</dbReference>
<dbReference type="GO" id="GO:0043022">
    <property type="term" value="F:ribosome binding"/>
    <property type="evidence" value="ECO:0007669"/>
    <property type="project" value="TreeGrafter"/>
</dbReference>
<evidence type="ECO:0000256" key="3">
    <source>
        <dbReference type="ARBA" id="ARBA00022741"/>
    </source>
</evidence>
<keyword evidence="4 8" id="KW-0460">Magnesium</keyword>
<evidence type="ECO:0000256" key="6">
    <source>
        <dbReference type="HAMAP-Rule" id="MF_00900"/>
    </source>
</evidence>
<comment type="similarity">
    <text evidence="6">Belongs to the TRAFAC class OBG-HflX-like GTPase superfamily. HflX GTPase family.</text>
</comment>
<comment type="subcellular location">
    <subcellularLocation>
        <location evidence="6">Cytoplasm</location>
    </subcellularLocation>
    <text evidence="6">May associate with membranes.</text>
</comment>
<keyword evidence="2 8" id="KW-0479">Metal-binding</keyword>
<feature type="binding site" evidence="7">
    <location>
        <begin position="270"/>
        <end position="273"/>
    </location>
    <ligand>
        <name>GTP</name>
        <dbReference type="ChEBI" id="CHEBI:37565"/>
    </ligand>
</feature>
<feature type="binding site" evidence="7">
    <location>
        <begin position="363"/>
        <end position="365"/>
    </location>
    <ligand>
        <name>GTP</name>
        <dbReference type="ChEBI" id="CHEBI:37565"/>
    </ligand>
</feature>
<dbReference type="InterPro" id="IPR027417">
    <property type="entry name" value="P-loop_NTPase"/>
</dbReference>
<dbReference type="PANTHER" id="PTHR10229">
    <property type="entry name" value="GTP-BINDING PROTEIN HFLX"/>
    <property type="match status" value="1"/>
</dbReference>
<feature type="binding site" evidence="7">
    <location>
        <begin position="223"/>
        <end position="230"/>
    </location>
    <ligand>
        <name>GTP</name>
        <dbReference type="ChEBI" id="CHEBI:37565"/>
    </ligand>
</feature>
<evidence type="ECO:0000256" key="9">
    <source>
        <dbReference type="SAM" id="Coils"/>
    </source>
</evidence>
<accession>A0A8J3HZL0</accession>
<feature type="domain" description="Hflx-type G" evidence="10">
    <location>
        <begin position="217"/>
        <end position="385"/>
    </location>
</feature>
<protein>
    <recommendedName>
        <fullName evidence="6">GTPase HflX</fullName>
    </recommendedName>
    <alternativeName>
        <fullName evidence="6">GTP-binding protein HflX</fullName>
    </alternativeName>
</protein>
<dbReference type="FunFam" id="3.40.50.11060:FF:000001">
    <property type="entry name" value="GTPase HflX"/>
    <property type="match status" value="1"/>
</dbReference>
<name>A0A8J3HZL0_9CHLR</name>
<dbReference type="GO" id="GO:0046872">
    <property type="term" value="F:metal ion binding"/>
    <property type="evidence" value="ECO:0007669"/>
    <property type="project" value="UniProtKB-KW"/>
</dbReference>
<dbReference type="SUPFAM" id="SSF52540">
    <property type="entry name" value="P-loop containing nucleoside triphosphate hydrolases"/>
    <property type="match status" value="1"/>
</dbReference>
<dbReference type="Pfam" id="PF16360">
    <property type="entry name" value="GTP-bdg_M"/>
    <property type="match status" value="1"/>
</dbReference>
<comment type="subunit">
    <text evidence="6">Monomer. Associates with the 50S ribosomal subunit.</text>
</comment>
<evidence type="ECO:0000259" key="10">
    <source>
        <dbReference type="PROSITE" id="PS51705"/>
    </source>
</evidence>
<keyword evidence="5 6" id="KW-0342">GTP-binding</keyword>
<evidence type="ECO:0000256" key="2">
    <source>
        <dbReference type="ARBA" id="ARBA00022723"/>
    </source>
</evidence>
<feature type="binding site" evidence="8">
    <location>
        <position position="230"/>
    </location>
    <ligand>
        <name>Mg(2+)</name>
        <dbReference type="ChEBI" id="CHEBI:18420"/>
    </ligand>
</feature>
<evidence type="ECO:0000313" key="11">
    <source>
        <dbReference type="EMBL" id="GHO44896.1"/>
    </source>
</evidence>
<sequence length="453" mass="50856">MTEQYNANETTYDEKPMKGLLAEAPRRAILVSIDTPENDWPVDESLDELAQLSQTAGIICADRMIQRLQHPHPATVVGTGKVEEIAELAKFHDCDAVIFDLELKPVQHRNLERELEMQVLDRTALILIIFGQRARTREGRLQVELAQIEYDLPRLARQWSHLSRQRGGTQQRGEGEKQIEVDRRLLRRQKDQLLEDLEQVRTQRQLHRDRRKSNGAPVVALVGYTNAGKSTLLNRLSGAHSFAEDKLFATLDPTTRRARLEGGQEFLLTDTVGFVQRLPHTLVAAFRATLEEVNAADLLIHVVDASHPHVNHQIKAVEEVLEEIGAGGMPMVIALNKCDNLDPDAPLPTLEGIASALPQVKVSALQGSGIEELLRCASQTLISQFVPLDVLVPYDRGDLVAQFHQYGTIECEEYEEKGTHLRGYMPENHSSPFLAFRLPSKATSPRTRKRVTA</sequence>
<dbReference type="Proteomes" id="UP000612362">
    <property type="component" value="Unassembled WGS sequence"/>
</dbReference>
<organism evidence="11 12">
    <name type="scientific">Ktedonospora formicarum</name>
    <dbReference type="NCBI Taxonomy" id="2778364"/>
    <lineage>
        <taxon>Bacteria</taxon>
        <taxon>Bacillati</taxon>
        <taxon>Chloroflexota</taxon>
        <taxon>Ktedonobacteria</taxon>
        <taxon>Ktedonobacterales</taxon>
        <taxon>Ktedonobacteraceae</taxon>
        <taxon>Ktedonospora</taxon>
    </lineage>
</organism>
<dbReference type="AlphaFoldDB" id="A0A8J3HZL0"/>
<reference evidence="11" key="1">
    <citation type="submission" date="2020-10" db="EMBL/GenBank/DDBJ databases">
        <title>Taxonomic study of unclassified bacteria belonging to the class Ktedonobacteria.</title>
        <authorList>
            <person name="Yabe S."/>
            <person name="Wang C.M."/>
            <person name="Zheng Y."/>
            <person name="Sakai Y."/>
            <person name="Cavaletti L."/>
            <person name="Monciardini P."/>
            <person name="Donadio S."/>
        </authorList>
    </citation>
    <scope>NUCLEOTIDE SEQUENCE</scope>
    <source>
        <strain evidence="11">SOSP1-1</strain>
    </source>
</reference>
<dbReference type="Gene3D" id="6.10.250.2860">
    <property type="match status" value="1"/>
</dbReference>
<dbReference type="InterPro" id="IPR016496">
    <property type="entry name" value="GTPase_HflX"/>
</dbReference>
<feature type="coiled-coil region" evidence="9">
    <location>
        <begin position="183"/>
        <end position="210"/>
    </location>
</feature>
<dbReference type="Gene3D" id="3.40.50.300">
    <property type="entry name" value="P-loop containing nucleotide triphosphate hydrolases"/>
    <property type="match status" value="1"/>
</dbReference>
<dbReference type="PIRSF" id="PIRSF006809">
    <property type="entry name" value="GTP-binding_hflX_prd"/>
    <property type="match status" value="1"/>
</dbReference>
<comment type="caution">
    <text evidence="11">The sequence shown here is derived from an EMBL/GenBank/DDBJ whole genome shotgun (WGS) entry which is preliminary data.</text>
</comment>
<feature type="binding site" evidence="7">
    <location>
        <begin position="248"/>
        <end position="252"/>
    </location>
    <ligand>
        <name>GTP</name>
        <dbReference type="ChEBI" id="CHEBI:37565"/>
    </ligand>
</feature>
<keyword evidence="9" id="KW-0175">Coiled coil</keyword>
<dbReference type="PANTHER" id="PTHR10229:SF0">
    <property type="entry name" value="GTP-BINDING PROTEIN 6-RELATED"/>
    <property type="match status" value="1"/>
</dbReference>
<evidence type="ECO:0000256" key="5">
    <source>
        <dbReference type="ARBA" id="ARBA00023134"/>
    </source>
</evidence>
<evidence type="ECO:0000256" key="7">
    <source>
        <dbReference type="PIRSR" id="PIRSR006809-1"/>
    </source>
</evidence>
<dbReference type="CDD" id="cd01878">
    <property type="entry name" value="HflX"/>
    <property type="match status" value="1"/>
</dbReference>
<dbReference type="Pfam" id="PF01926">
    <property type="entry name" value="MMR_HSR1"/>
    <property type="match status" value="1"/>
</dbReference>
<dbReference type="InterPro" id="IPR005225">
    <property type="entry name" value="Small_GTP-bd"/>
</dbReference>
<dbReference type="InterPro" id="IPR006073">
    <property type="entry name" value="GTP-bd"/>
</dbReference>
<keyword evidence="1 6" id="KW-0963">Cytoplasm</keyword>
<dbReference type="Pfam" id="PF13167">
    <property type="entry name" value="GTP-bdg_N"/>
    <property type="match status" value="1"/>
</dbReference>
<dbReference type="GO" id="GO:0003924">
    <property type="term" value="F:GTPase activity"/>
    <property type="evidence" value="ECO:0007669"/>
    <property type="project" value="UniProtKB-UniRule"/>
</dbReference>
<keyword evidence="3 6" id="KW-0547">Nucleotide-binding</keyword>
<dbReference type="FunFam" id="3.40.50.300:FF:000173">
    <property type="entry name" value="GTPase HflX"/>
    <property type="match status" value="1"/>
</dbReference>
<dbReference type="NCBIfam" id="TIGR00231">
    <property type="entry name" value="small_GTP"/>
    <property type="match status" value="1"/>
</dbReference>
<feature type="binding site" evidence="8">
    <location>
        <position position="250"/>
    </location>
    <ligand>
        <name>Mg(2+)</name>
        <dbReference type="ChEBI" id="CHEBI:18420"/>
    </ligand>
</feature>
<dbReference type="GO" id="GO:0005525">
    <property type="term" value="F:GTP binding"/>
    <property type="evidence" value="ECO:0007669"/>
    <property type="project" value="UniProtKB-UniRule"/>
</dbReference>
<proteinExistence type="inferred from homology"/>
<dbReference type="InterPro" id="IPR030394">
    <property type="entry name" value="G_HFLX_dom"/>
</dbReference>
<feature type="binding site" evidence="7">
    <location>
        <begin position="336"/>
        <end position="339"/>
    </location>
    <ligand>
        <name>GTP</name>
        <dbReference type="ChEBI" id="CHEBI:37565"/>
    </ligand>
</feature>
<dbReference type="InterPro" id="IPR042108">
    <property type="entry name" value="GTPase_HflX_N_sf"/>
</dbReference>
<dbReference type="HAMAP" id="MF_00900">
    <property type="entry name" value="GTPase_HflX"/>
    <property type="match status" value="1"/>
</dbReference>
<dbReference type="RefSeq" id="WP_236031161.1">
    <property type="nucleotide sequence ID" value="NZ_BNJF01000001.1"/>
</dbReference>
<dbReference type="NCBIfam" id="TIGR03156">
    <property type="entry name" value="GTP_HflX"/>
    <property type="match status" value="1"/>
</dbReference>
<evidence type="ECO:0000256" key="1">
    <source>
        <dbReference type="ARBA" id="ARBA00022490"/>
    </source>
</evidence>
<dbReference type="Gene3D" id="3.40.50.11060">
    <property type="entry name" value="GTPase HflX, N-terminal domain"/>
    <property type="match status" value="1"/>
</dbReference>
<dbReference type="InterPro" id="IPR025121">
    <property type="entry name" value="GTPase_HflX_N"/>
</dbReference>
<dbReference type="EMBL" id="BNJF01000001">
    <property type="protein sequence ID" value="GHO44896.1"/>
    <property type="molecule type" value="Genomic_DNA"/>
</dbReference>
<dbReference type="PROSITE" id="PS51705">
    <property type="entry name" value="G_HFLX"/>
    <property type="match status" value="1"/>
</dbReference>
<evidence type="ECO:0000256" key="4">
    <source>
        <dbReference type="ARBA" id="ARBA00022842"/>
    </source>
</evidence>
<keyword evidence="12" id="KW-1185">Reference proteome</keyword>
<dbReference type="GO" id="GO:0005737">
    <property type="term" value="C:cytoplasm"/>
    <property type="evidence" value="ECO:0007669"/>
    <property type="project" value="UniProtKB-SubCell"/>
</dbReference>
<comment type="cofactor">
    <cofactor evidence="8">
        <name>Mg(2+)</name>
        <dbReference type="ChEBI" id="CHEBI:18420"/>
    </cofactor>
</comment>
<comment type="function">
    <text evidence="6">GTPase that associates with the 50S ribosomal subunit and may have a role during protein synthesis or ribosome biogenesis.</text>
</comment>
<evidence type="ECO:0000313" key="12">
    <source>
        <dbReference type="Proteomes" id="UP000612362"/>
    </source>
</evidence>
<evidence type="ECO:0000256" key="8">
    <source>
        <dbReference type="PIRSR" id="PIRSR006809-2"/>
    </source>
</evidence>
<dbReference type="PRINTS" id="PR00326">
    <property type="entry name" value="GTP1OBG"/>
</dbReference>